<evidence type="ECO:0000259" key="7">
    <source>
        <dbReference type="PROSITE" id="PS50903"/>
    </source>
</evidence>
<feature type="region of interest" description="Disordered" evidence="6">
    <location>
        <begin position="44"/>
        <end position="119"/>
    </location>
</feature>
<dbReference type="GO" id="GO:0009055">
    <property type="term" value="F:electron transfer activity"/>
    <property type="evidence" value="ECO:0007669"/>
    <property type="project" value="TreeGrafter"/>
</dbReference>
<feature type="domain" description="Rubredoxin-like" evidence="7">
    <location>
        <begin position="295"/>
        <end position="346"/>
    </location>
</feature>
<dbReference type="InterPro" id="IPR024935">
    <property type="entry name" value="Rubredoxin_dom"/>
</dbReference>
<dbReference type="Gene3D" id="2.20.28.10">
    <property type="match status" value="1"/>
</dbReference>
<dbReference type="EMBL" id="AGUD01000202">
    <property type="protein sequence ID" value="EHN10769.1"/>
    <property type="molecule type" value="Genomic_DNA"/>
</dbReference>
<dbReference type="PANTHER" id="PTHR47627">
    <property type="entry name" value="RUBREDOXIN"/>
    <property type="match status" value="1"/>
</dbReference>
<evidence type="ECO:0000256" key="3">
    <source>
        <dbReference type="ARBA" id="ARBA00022723"/>
    </source>
</evidence>
<dbReference type="InterPro" id="IPR050526">
    <property type="entry name" value="Rubredoxin_ET"/>
</dbReference>
<evidence type="ECO:0000313" key="8">
    <source>
        <dbReference type="EMBL" id="EHN10769.1"/>
    </source>
</evidence>
<dbReference type="PROSITE" id="PS00202">
    <property type="entry name" value="RUBREDOXIN"/>
    <property type="match status" value="1"/>
</dbReference>
<dbReference type="PRINTS" id="PR00163">
    <property type="entry name" value="RUBREDOXIN"/>
</dbReference>
<dbReference type="GO" id="GO:0005506">
    <property type="term" value="F:iron ion binding"/>
    <property type="evidence" value="ECO:0007669"/>
    <property type="project" value="InterPro"/>
</dbReference>
<protein>
    <submittedName>
        <fullName evidence="8">Rubredoxin</fullName>
    </submittedName>
</protein>
<keyword evidence="2" id="KW-0813">Transport</keyword>
<reference evidence="8 9" key="1">
    <citation type="journal article" date="2013" name="Biodegradation">
        <title>Quantitative proteomic analysis of ibuprofen-degrading Patulibacter sp. strain I11.</title>
        <authorList>
            <person name="Almeida B."/>
            <person name="Kjeldal H."/>
            <person name="Lolas I."/>
            <person name="Knudsen A.D."/>
            <person name="Carvalho G."/>
            <person name="Nielsen K.L."/>
            <person name="Barreto Crespo M.T."/>
            <person name="Stensballe A."/>
            <person name="Nielsen J.L."/>
        </authorList>
    </citation>
    <scope>NUCLEOTIDE SEQUENCE [LARGE SCALE GENOMIC DNA]</scope>
    <source>
        <strain evidence="8 9">I11</strain>
    </source>
</reference>
<name>H0E6C5_9ACTN</name>
<keyword evidence="4" id="KW-0249">Electron transport</keyword>
<organism evidence="8 9">
    <name type="scientific">Patulibacter medicamentivorans</name>
    <dbReference type="NCBI Taxonomy" id="1097667"/>
    <lineage>
        <taxon>Bacteria</taxon>
        <taxon>Bacillati</taxon>
        <taxon>Actinomycetota</taxon>
        <taxon>Thermoleophilia</taxon>
        <taxon>Solirubrobacterales</taxon>
        <taxon>Patulibacteraceae</taxon>
        <taxon>Patulibacter</taxon>
    </lineage>
</organism>
<keyword evidence="3" id="KW-0479">Metal-binding</keyword>
<sequence>MAPAGGRPMLSPRRWAVGGSGGLVPPDRALGRRALRGRDAVDAELARDAGPLDPQHRVAVAGVDDRRDGVERPAGAGREGRRGGGPAGQLLELAQGRERDDGDSGGGVGEQLPRGRPAVVDDLLAVDRHRRLAVDRRQVEDGVVADRERLGRDPAIERHQPLDLDPQADLLSQLAGRGGAVAGVARAVAGLDAAPGEDPEAAHEAGGRGPLGDEHLEPGRAVAQGDDRGGGPGPGGGLCGTGHVASLVSRAAVGAGVGALGRALAITTASRLDAVFDAHAGRRTTHLLLPPMSDDAQWICEACGYVYEASEGDPDGGIPPGTAFEDIPDTWLCPVCGARKREFTRMD</sequence>
<dbReference type="FunFam" id="2.20.28.10:FF:000001">
    <property type="entry name" value="Rubredoxin"/>
    <property type="match status" value="1"/>
</dbReference>
<comment type="caution">
    <text evidence="8">The sequence shown here is derived from an EMBL/GenBank/DDBJ whole genome shotgun (WGS) entry which is preliminary data.</text>
</comment>
<dbReference type="PATRIC" id="fig|1097667.3.peg.2356"/>
<dbReference type="PANTHER" id="PTHR47627:SF1">
    <property type="entry name" value="RUBREDOXIN-1-RELATED"/>
    <property type="match status" value="1"/>
</dbReference>
<evidence type="ECO:0000313" key="9">
    <source>
        <dbReference type="Proteomes" id="UP000005143"/>
    </source>
</evidence>
<evidence type="ECO:0000256" key="6">
    <source>
        <dbReference type="SAM" id="MobiDB-lite"/>
    </source>
</evidence>
<feature type="region of interest" description="Disordered" evidence="6">
    <location>
        <begin position="1"/>
        <end position="30"/>
    </location>
</feature>
<feature type="compositionally biased region" description="Basic and acidic residues" evidence="6">
    <location>
        <begin position="200"/>
        <end position="218"/>
    </location>
</feature>
<feature type="region of interest" description="Disordered" evidence="6">
    <location>
        <begin position="193"/>
        <end position="237"/>
    </location>
</feature>
<evidence type="ECO:0000256" key="5">
    <source>
        <dbReference type="ARBA" id="ARBA00023004"/>
    </source>
</evidence>
<dbReference type="PROSITE" id="PS50903">
    <property type="entry name" value="RUBREDOXIN_LIKE"/>
    <property type="match status" value="1"/>
</dbReference>
<accession>H0E6C5</accession>
<keyword evidence="9" id="KW-1185">Reference proteome</keyword>
<dbReference type="InterPro" id="IPR018527">
    <property type="entry name" value="Rubredoxin_Fe_BS"/>
</dbReference>
<keyword evidence="5" id="KW-0408">Iron</keyword>
<dbReference type="AlphaFoldDB" id="H0E6C5"/>
<evidence type="ECO:0000256" key="2">
    <source>
        <dbReference type="ARBA" id="ARBA00022448"/>
    </source>
</evidence>
<dbReference type="Pfam" id="PF00301">
    <property type="entry name" value="Rubredoxin"/>
    <property type="match status" value="1"/>
</dbReference>
<dbReference type="GO" id="GO:0043448">
    <property type="term" value="P:alkane catabolic process"/>
    <property type="evidence" value="ECO:0007669"/>
    <property type="project" value="TreeGrafter"/>
</dbReference>
<dbReference type="InterPro" id="IPR024934">
    <property type="entry name" value="Rubredoxin-like_dom"/>
</dbReference>
<dbReference type="SUPFAM" id="SSF57802">
    <property type="entry name" value="Rubredoxin-like"/>
    <property type="match status" value="1"/>
</dbReference>
<gene>
    <name evidence="8" type="ORF">PAI11_23750</name>
</gene>
<comment type="function">
    <text evidence="1">Involved in the hydrocarbon hydroxylating system, which transfers electrons from NADH to rubredoxin reductase and then through rubredoxin to alkane 1 monooxygenase.</text>
</comment>
<dbReference type="CDD" id="cd00730">
    <property type="entry name" value="rubredoxin"/>
    <property type="match status" value="1"/>
</dbReference>
<evidence type="ECO:0000256" key="1">
    <source>
        <dbReference type="ARBA" id="ARBA00002792"/>
    </source>
</evidence>
<proteinExistence type="predicted"/>
<evidence type="ECO:0000256" key="4">
    <source>
        <dbReference type="ARBA" id="ARBA00022982"/>
    </source>
</evidence>
<dbReference type="Proteomes" id="UP000005143">
    <property type="component" value="Unassembled WGS sequence"/>
</dbReference>